<feature type="transmembrane region" description="Helical" evidence="1">
    <location>
        <begin position="290"/>
        <end position="309"/>
    </location>
</feature>
<keyword evidence="1" id="KW-0472">Membrane</keyword>
<keyword evidence="3" id="KW-1185">Reference proteome</keyword>
<feature type="transmembrane region" description="Helical" evidence="1">
    <location>
        <begin position="109"/>
        <end position="131"/>
    </location>
</feature>
<dbReference type="EMBL" id="SGWX01000001">
    <property type="protein sequence ID" value="RZS61875.1"/>
    <property type="molecule type" value="Genomic_DNA"/>
</dbReference>
<dbReference type="GO" id="GO:0022857">
    <property type="term" value="F:transmembrane transporter activity"/>
    <property type="evidence" value="ECO:0007669"/>
    <property type="project" value="InterPro"/>
</dbReference>
<dbReference type="PANTHER" id="PTHR23523">
    <property type="match status" value="1"/>
</dbReference>
<gene>
    <name evidence="2" type="ORF">EV386_2188</name>
</gene>
<feature type="transmembrane region" description="Helical" evidence="1">
    <location>
        <begin position="220"/>
        <end position="241"/>
    </location>
</feature>
<proteinExistence type="predicted"/>
<dbReference type="Gene3D" id="1.20.1250.20">
    <property type="entry name" value="MFS general substrate transporter like domains"/>
    <property type="match status" value="1"/>
</dbReference>
<dbReference type="InterPro" id="IPR052524">
    <property type="entry name" value="MFS_Cyanate_Porter"/>
</dbReference>
<feature type="transmembrane region" description="Helical" evidence="1">
    <location>
        <begin position="143"/>
        <end position="165"/>
    </location>
</feature>
<protein>
    <submittedName>
        <fullName evidence="2">CP family cyanate transporter-like MFS transporter</fullName>
    </submittedName>
</protein>
<dbReference type="RefSeq" id="WP_242607920.1">
    <property type="nucleotide sequence ID" value="NZ_SGWX01000001.1"/>
</dbReference>
<dbReference type="InterPro" id="IPR036259">
    <property type="entry name" value="MFS_trans_sf"/>
</dbReference>
<dbReference type="SUPFAM" id="SSF103473">
    <property type="entry name" value="MFS general substrate transporter"/>
    <property type="match status" value="1"/>
</dbReference>
<keyword evidence="1" id="KW-0812">Transmembrane</keyword>
<feature type="transmembrane region" description="Helical" evidence="1">
    <location>
        <begin position="377"/>
        <end position="398"/>
    </location>
</feature>
<feature type="transmembrane region" description="Helical" evidence="1">
    <location>
        <begin position="315"/>
        <end position="336"/>
    </location>
</feature>
<feature type="transmembrane region" description="Helical" evidence="1">
    <location>
        <begin position="85"/>
        <end position="103"/>
    </location>
</feature>
<dbReference type="InterPro" id="IPR011701">
    <property type="entry name" value="MFS"/>
</dbReference>
<keyword evidence="1" id="KW-1133">Transmembrane helix</keyword>
<feature type="transmembrane region" description="Helical" evidence="1">
    <location>
        <begin position="348"/>
        <end position="371"/>
    </location>
</feature>
<name>A0A4Q7M1Z6_9MICO</name>
<evidence type="ECO:0000313" key="3">
    <source>
        <dbReference type="Proteomes" id="UP000293852"/>
    </source>
</evidence>
<sequence>MPARRTIAARRAAPGGAFLLVALLLVALNLRAPLTSLPPVVAQVSGALSLTPAQAGVLTSVPVLCFALLTPPAAALVARAGAERAVLLAVVGVLAGQAVRSAGSLPAALAGTAVLGAGITIGNVAVPVVIARDFRSRTAAVTGAYSAAMNLGSALTTTATVPLAALWGWQWALAGWGVLAVAALAVWARATMAQAGATDAPAPITASPPGGESARLGRPMAVLVVLLCVAFAGQASSYYAVTAWLPEILHARLGLGDGAAGGLAAPFQLCAVAGSLGVPLALSRRVPLRAVSLVMTAAWLVLPAGMLLAPGAALAWIALAGAAQGGNFTVIFTLIAQRAPSVAAARRASAVVQTVGYACASLAPTALGAAHTATGGWTVPLVGVLATLGVMGAAMAVATR</sequence>
<feature type="transmembrane region" description="Helical" evidence="1">
    <location>
        <begin position="171"/>
        <end position="188"/>
    </location>
</feature>
<feature type="transmembrane region" description="Helical" evidence="1">
    <location>
        <begin position="56"/>
        <end position="78"/>
    </location>
</feature>
<comment type="caution">
    <text evidence="2">The sequence shown here is derived from an EMBL/GenBank/DDBJ whole genome shotgun (WGS) entry which is preliminary data.</text>
</comment>
<feature type="transmembrane region" description="Helical" evidence="1">
    <location>
        <begin position="261"/>
        <end position="283"/>
    </location>
</feature>
<reference evidence="2 3" key="1">
    <citation type="submission" date="2019-02" db="EMBL/GenBank/DDBJ databases">
        <title>Sequencing the genomes of 1000 actinobacteria strains.</title>
        <authorList>
            <person name="Klenk H.-P."/>
        </authorList>
    </citation>
    <scope>NUCLEOTIDE SEQUENCE [LARGE SCALE GENOMIC DNA]</scope>
    <source>
        <strain evidence="2 3">DSM 16932</strain>
    </source>
</reference>
<dbReference type="Proteomes" id="UP000293852">
    <property type="component" value="Unassembled WGS sequence"/>
</dbReference>
<dbReference type="Pfam" id="PF07690">
    <property type="entry name" value="MFS_1"/>
    <property type="match status" value="1"/>
</dbReference>
<dbReference type="AlphaFoldDB" id="A0A4Q7M1Z6"/>
<evidence type="ECO:0000256" key="1">
    <source>
        <dbReference type="SAM" id="Phobius"/>
    </source>
</evidence>
<organism evidence="2 3">
    <name type="scientific">Xylanimonas ulmi</name>
    <dbReference type="NCBI Taxonomy" id="228973"/>
    <lineage>
        <taxon>Bacteria</taxon>
        <taxon>Bacillati</taxon>
        <taxon>Actinomycetota</taxon>
        <taxon>Actinomycetes</taxon>
        <taxon>Micrococcales</taxon>
        <taxon>Promicromonosporaceae</taxon>
        <taxon>Xylanimonas</taxon>
    </lineage>
</organism>
<accession>A0A4Q7M1Z6</accession>
<dbReference type="PANTHER" id="PTHR23523:SF2">
    <property type="entry name" value="2-NITROIMIDAZOLE TRANSPORTER"/>
    <property type="match status" value="1"/>
</dbReference>
<evidence type="ECO:0000313" key="2">
    <source>
        <dbReference type="EMBL" id="RZS61875.1"/>
    </source>
</evidence>